<organism evidence="1 2">
    <name type="scientific">Cupriavidus basilensis OR16</name>
    <dbReference type="NCBI Taxonomy" id="1127483"/>
    <lineage>
        <taxon>Bacteria</taxon>
        <taxon>Pseudomonadati</taxon>
        <taxon>Pseudomonadota</taxon>
        <taxon>Betaproteobacteria</taxon>
        <taxon>Burkholderiales</taxon>
        <taxon>Burkholderiaceae</taxon>
        <taxon>Cupriavidus</taxon>
    </lineage>
</organism>
<evidence type="ECO:0000313" key="2">
    <source>
        <dbReference type="Proteomes" id="UP000005808"/>
    </source>
</evidence>
<reference evidence="1 2" key="1">
    <citation type="journal article" date="2012" name="J. Bacteriol.">
        <title>De Novo Genome Project of Cupriavidus basilensis OR16.</title>
        <authorList>
            <person name="Cserhati M."/>
            <person name="Kriszt B."/>
            <person name="Szoboszlay S."/>
            <person name="Toth A."/>
            <person name="Szabo I."/>
            <person name="Tancsics A."/>
            <person name="Nagy I."/>
            <person name="Horvath B."/>
            <person name="Nagy I."/>
            <person name="Kukolya J."/>
        </authorList>
    </citation>
    <scope>NUCLEOTIDE SEQUENCE [LARGE SCALE GENOMIC DNA]</scope>
    <source>
        <strain evidence="1 2">OR16</strain>
    </source>
</reference>
<evidence type="ECO:0008006" key="3">
    <source>
        <dbReference type="Google" id="ProtNLM"/>
    </source>
</evidence>
<dbReference type="Proteomes" id="UP000005808">
    <property type="component" value="Unassembled WGS sequence"/>
</dbReference>
<accession>H1S8J1</accession>
<protein>
    <recommendedName>
        <fullName evidence="3">HEPN domain-containing protein</fullName>
    </recommendedName>
</protein>
<dbReference type="OrthoDB" id="9103738at2"/>
<dbReference type="EMBL" id="AHJE01000052">
    <property type="protein sequence ID" value="EHP41205.1"/>
    <property type="molecule type" value="Genomic_DNA"/>
</dbReference>
<comment type="caution">
    <text evidence="1">The sequence shown here is derived from an EMBL/GenBank/DDBJ whole genome shotgun (WGS) entry which is preliminary data.</text>
</comment>
<proteinExistence type="predicted"/>
<gene>
    <name evidence="1" type="ORF">OR16_21543</name>
</gene>
<name>H1S8J1_9BURK</name>
<dbReference type="PATRIC" id="fig|1127483.3.peg.4308"/>
<dbReference type="AlphaFoldDB" id="H1S8J1"/>
<sequence length="121" mass="13569">MHVDAHIAIARRIERSLQKCGPADYEIKIEAAMLAGTHWLNAALHRLRANQPDSDVFHTYLLTINEFRRLSIADSELMQALADIEDIRPPFVRGNRTGGERAAERALELLALIRAKALASE</sequence>
<dbReference type="RefSeq" id="WP_006159745.1">
    <property type="nucleotide sequence ID" value="NZ_AHJE01000052.1"/>
</dbReference>
<evidence type="ECO:0000313" key="1">
    <source>
        <dbReference type="EMBL" id="EHP41205.1"/>
    </source>
</evidence>